<feature type="transmembrane region" description="Helical" evidence="7">
    <location>
        <begin position="421"/>
        <end position="440"/>
    </location>
</feature>
<dbReference type="PANTHER" id="PTHR30330">
    <property type="entry name" value="AGSS FAMILY TRANSPORTER, SODIUM-ALANINE"/>
    <property type="match status" value="1"/>
</dbReference>
<keyword evidence="5 7" id="KW-1133">Transmembrane helix</keyword>
<keyword evidence="2" id="KW-0813">Transport</keyword>
<keyword evidence="3" id="KW-1003">Cell membrane</keyword>
<keyword evidence="6 7" id="KW-0472">Membrane</keyword>
<feature type="transmembrane region" description="Helical" evidence="7">
    <location>
        <begin position="460"/>
        <end position="478"/>
    </location>
</feature>
<evidence type="ECO:0000313" key="8">
    <source>
        <dbReference type="EMBL" id="SVA74157.1"/>
    </source>
</evidence>
<evidence type="ECO:0000256" key="4">
    <source>
        <dbReference type="ARBA" id="ARBA00022692"/>
    </source>
</evidence>
<feature type="transmembrane region" description="Helical" evidence="7">
    <location>
        <begin position="89"/>
        <end position="111"/>
    </location>
</feature>
<evidence type="ECO:0000256" key="7">
    <source>
        <dbReference type="SAM" id="Phobius"/>
    </source>
</evidence>
<feature type="transmembrane region" description="Helical" evidence="7">
    <location>
        <begin position="117"/>
        <end position="134"/>
    </location>
</feature>
<name>A0A381YCI9_9ZZZZ</name>
<dbReference type="PANTHER" id="PTHR30330:SF3">
    <property type="entry name" value="TRANSCRIPTIONAL REGULATOR, LRP FAMILY"/>
    <property type="match status" value="1"/>
</dbReference>
<feature type="transmembrane region" description="Helical" evidence="7">
    <location>
        <begin position="224"/>
        <end position="244"/>
    </location>
</feature>
<comment type="subcellular location">
    <subcellularLocation>
        <location evidence="1">Cell membrane</location>
        <topology evidence="1">Multi-pass membrane protein</topology>
    </subcellularLocation>
</comment>
<feature type="transmembrane region" description="Helical" evidence="7">
    <location>
        <begin position="484"/>
        <end position="502"/>
    </location>
</feature>
<keyword evidence="4 7" id="KW-0812">Transmembrane</keyword>
<organism evidence="8">
    <name type="scientific">marine metagenome</name>
    <dbReference type="NCBI Taxonomy" id="408172"/>
    <lineage>
        <taxon>unclassified sequences</taxon>
        <taxon>metagenomes</taxon>
        <taxon>ecological metagenomes</taxon>
    </lineage>
</organism>
<proteinExistence type="predicted"/>
<gene>
    <name evidence="8" type="ORF">METZ01_LOCUS127011</name>
</gene>
<dbReference type="Pfam" id="PF01235">
    <property type="entry name" value="Na_Ala_symp"/>
    <property type="match status" value="1"/>
</dbReference>
<dbReference type="NCBIfam" id="TIGR00835">
    <property type="entry name" value="agcS"/>
    <property type="match status" value="1"/>
</dbReference>
<feature type="transmembrane region" description="Helical" evidence="7">
    <location>
        <begin position="295"/>
        <end position="313"/>
    </location>
</feature>
<evidence type="ECO:0000256" key="1">
    <source>
        <dbReference type="ARBA" id="ARBA00004651"/>
    </source>
</evidence>
<feature type="transmembrane region" description="Helical" evidence="7">
    <location>
        <begin position="38"/>
        <end position="58"/>
    </location>
</feature>
<dbReference type="GO" id="GO:0005886">
    <property type="term" value="C:plasma membrane"/>
    <property type="evidence" value="ECO:0007669"/>
    <property type="project" value="UniProtKB-SubCell"/>
</dbReference>
<feature type="transmembrane region" description="Helical" evidence="7">
    <location>
        <begin position="345"/>
        <end position="371"/>
    </location>
</feature>
<evidence type="ECO:0000256" key="6">
    <source>
        <dbReference type="ARBA" id="ARBA00023136"/>
    </source>
</evidence>
<accession>A0A381YCI9</accession>
<dbReference type="PRINTS" id="PR00175">
    <property type="entry name" value="NAALASMPORT"/>
</dbReference>
<evidence type="ECO:0000256" key="2">
    <source>
        <dbReference type="ARBA" id="ARBA00022448"/>
    </source>
</evidence>
<dbReference type="InterPro" id="IPR001463">
    <property type="entry name" value="Na/Ala_symport"/>
</dbReference>
<evidence type="ECO:0000256" key="5">
    <source>
        <dbReference type="ARBA" id="ARBA00022989"/>
    </source>
</evidence>
<dbReference type="AlphaFoldDB" id="A0A381YCI9"/>
<feature type="transmembrane region" description="Helical" evidence="7">
    <location>
        <begin position="7"/>
        <end position="26"/>
    </location>
</feature>
<dbReference type="PROSITE" id="PS00873">
    <property type="entry name" value="NA_ALANINE_SYMP"/>
    <property type="match status" value="1"/>
</dbReference>
<feature type="transmembrane region" description="Helical" evidence="7">
    <location>
        <begin position="256"/>
        <end position="275"/>
    </location>
</feature>
<evidence type="ECO:0000256" key="3">
    <source>
        <dbReference type="ARBA" id="ARBA00022475"/>
    </source>
</evidence>
<feature type="transmembrane region" description="Helical" evidence="7">
    <location>
        <begin position="169"/>
        <end position="189"/>
    </location>
</feature>
<reference evidence="8" key="1">
    <citation type="submission" date="2018-05" db="EMBL/GenBank/DDBJ databases">
        <authorList>
            <person name="Lanie J.A."/>
            <person name="Ng W.-L."/>
            <person name="Kazmierczak K.M."/>
            <person name="Andrzejewski T.M."/>
            <person name="Davidsen T.M."/>
            <person name="Wayne K.J."/>
            <person name="Tettelin H."/>
            <person name="Glass J.I."/>
            <person name="Rusch D."/>
            <person name="Podicherti R."/>
            <person name="Tsui H.-C.T."/>
            <person name="Winkler M.E."/>
        </authorList>
    </citation>
    <scope>NUCLEOTIDE SEQUENCE</scope>
</reference>
<sequence length="519" mass="56743">MDRSKAGIISFAVILLILAIFGVEFYEGIWSFPSFSPIPLMVIALVGTGIFVTIKLGFPQLKYFKHGVNVTRGIYDDPKDEGDLNHFRALTTALSATVGIGNIAGVATALYYGGPGAIFWMWITAFFGTTLKFAESSLSLKYREIGSDGLTAGGPMYTIESGMGRNWRWMAVAFASFAIICSFATGNAIQAFTVSDQIYSEVSQVLGTQHFLTLKHHMWTGFELSIQQVINGVILVGIIGMVIIGGIKRIGHVTSFLAPIMGVIYVLFALIIILVNFDKIGSSFALIFKMAFNPPATIAGTGGGILLTMLWGIKRGLYSNEAGQGSAAIAHSTAKTKYPIREGSVAMLGPFIDTIIICTLTGLVIIITGAWQHTQFYMNITDQNLPHIKDILNVGLFNSSLLTSYAFKEGLNFIFSYGDKIVTISVLLFAVSTAISWSFYGDRSAVYLFGRKAIMPYKWIFLLFVFIGAIAELEAIWAFGDAALGFMTFPNLIAIIFLSTALKKMTQTYFSQKHTPYQE</sequence>
<evidence type="ECO:0008006" key="9">
    <source>
        <dbReference type="Google" id="ProtNLM"/>
    </source>
</evidence>
<protein>
    <recommendedName>
        <fullName evidence="9">Amino acid carrier protein</fullName>
    </recommendedName>
</protein>
<dbReference type="GO" id="GO:0005283">
    <property type="term" value="F:amino acid:sodium symporter activity"/>
    <property type="evidence" value="ECO:0007669"/>
    <property type="project" value="InterPro"/>
</dbReference>
<dbReference type="EMBL" id="UINC01017791">
    <property type="protein sequence ID" value="SVA74157.1"/>
    <property type="molecule type" value="Genomic_DNA"/>
</dbReference>